<comment type="caution">
    <text evidence="1">The sequence shown here is derived from an EMBL/GenBank/DDBJ whole genome shotgun (WGS) entry which is preliminary data.</text>
</comment>
<name>A0A0G1Y200_9BACT</name>
<organism evidence="1 2">
    <name type="scientific">Candidatus Adlerbacteria bacterium GW2011_GWB1_54_7</name>
    <dbReference type="NCBI Taxonomy" id="1618607"/>
    <lineage>
        <taxon>Bacteria</taxon>
        <taxon>Candidatus Adleribacteriota</taxon>
    </lineage>
</organism>
<gene>
    <name evidence="1" type="ORF">UY86_C0013G0006</name>
</gene>
<dbReference type="AlphaFoldDB" id="A0A0G1Y200"/>
<evidence type="ECO:0000313" key="1">
    <source>
        <dbReference type="EMBL" id="KKW37251.1"/>
    </source>
</evidence>
<reference evidence="1 2" key="1">
    <citation type="journal article" date="2015" name="Nature">
        <title>rRNA introns, odd ribosomes, and small enigmatic genomes across a large radiation of phyla.</title>
        <authorList>
            <person name="Brown C.T."/>
            <person name="Hug L.A."/>
            <person name="Thomas B.C."/>
            <person name="Sharon I."/>
            <person name="Castelle C.J."/>
            <person name="Singh A."/>
            <person name="Wilkins M.J."/>
            <person name="Williams K.H."/>
            <person name="Banfield J.F."/>
        </authorList>
    </citation>
    <scope>NUCLEOTIDE SEQUENCE [LARGE SCALE GENOMIC DNA]</scope>
</reference>
<dbReference type="STRING" id="1618607.UY86_C0013G0006"/>
<evidence type="ECO:0000313" key="2">
    <source>
        <dbReference type="Proteomes" id="UP000033852"/>
    </source>
</evidence>
<sequence length="65" mass="7652">MKYRYFVAFQQRHSDGRDVLANDQLTLDSPIEQHIDIMSVEQKLRTSRNSTHIVVLNYQLLGTME</sequence>
<dbReference type="EMBL" id="LCRR01000013">
    <property type="protein sequence ID" value="KKW37251.1"/>
    <property type="molecule type" value="Genomic_DNA"/>
</dbReference>
<accession>A0A0G1Y200</accession>
<proteinExistence type="predicted"/>
<protein>
    <submittedName>
        <fullName evidence="1">Uncharacterized protein</fullName>
    </submittedName>
</protein>
<dbReference type="Proteomes" id="UP000033852">
    <property type="component" value="Unassembled WGS sequence"/>
</dbReference>